<dbReference type="EMBL" id="FQWZ01000004">
    <property type="protein sequence ID" value="SHG92692.1"/>
    <property type="molecule type" value="Genomic_DNA"/>
</dbReference>
<sequence>MSTYAIGDLQGCYDDFCRLLDRLRFDPAQDRLLLAGDLVNRGPQSQACLRYAREQAQRTTAVLGNHDIHLLACAEDPSRLKPGDTVAEVLDAPDASELLAWLAAQPLAVHEPRTDTLMVHAGLPPQWTVEDTLRLAAEASSVLGGTRRREFMAHLYGDQPRRWSDDLSGWERTRFIVNCLTRMRYCTAEGDLAMKPKGAPGTQPEGLMPWFAVPGRRSAGQRIVFGHWSTLGRVHWPDYQVHGLDTGCIWGGSLTALKLETGELISLDCAGHRTPGVSGD</sequence>
<keyword evidence="11" id="KW-1185">Reference proteome</keyword>
<dbReference type="InterPro" id="IPR029052">
    <property type="entry name" value="Metallo-depent_PP-like"/>
</dbReference>
<evidence type="ECO:0000256" key="3">
    <source>
        <dbReference type="ARBA" id="ARBA00012506"/>
    </source>
</evidence>
<evidence type="ECO:0000259" key="9">
    <source>
        <dbReference type="Pfam" id="PF00149"/>
    </source>
</evidence>
<dbReference type="Proteomes" id="UP000199758">
    <property type="component" value="Unassembled WGS sequence"/>
</dbReference>
<protein>
    <recommendedName>
        <fullName evidence="3">bis(5'-nucleosyl)-tetraphosphatase (symmetrical)</fullName>
        <ecNumber evidence="3">3.6.1.41</ecNumber>
    </recommendedName>
    <alternativeName>
        <fullName evidence="6">Ap4A hydrolase</fullName>
    </alternativeName>
    <alternativeName>
        <fullName evidence="5">Diadenosine 5',5'''-P1,P4-tetraphosphate pyrophosphohydrolase</fullName>
    </alternativeName>
    <alternativeName>
        <fullName evidence="7">Diadenosine tetraphosphatase</fullName>
    </alternativeName>
</protein>
<dbReference type="OrthoDB" id="9807890at2"/>
<feature type="domain" description="Calcineurin-like phosphoesterase" evidence="9">
    <location>
        <begin position="2"/>
        <end position="135"/>
    </location>
</feature>
<dbReference type="NCBIfam" id="NF001204">
    <property type="entry name" value="PRK00166.1"/>
    <property type="match status" value="1"/>
</dbReference>
<evidence type="ECO:0000256" key="7">
    <source>
        <dbReference type="ARBA" id="ARBA00033210"/>
    </source>
</evidence>
<evidence type="ECO:0000256" key="8">
    <source>
        <dbReference type="ARBA" id="ARBA00049417"/>
    </source>
</evidence>
<dbReference type="NCBIfam" id="TIGR00668">
    <property type="entry name" value="apaH"/>
    <property type="match status" value="1"/>
</dbReference>
<proteinExistence type="inferred from homology"/>
<comment type="catalytic activity">
    <reaction evidence="8">
        <text>P(1),P(4)-bis(5'-adenosyl) tetraphosphate + H2O = 2 ADP + 2 H(+)</text>
        <dbReference type="Rhea" id="RHEA:24252"/>
        <dbReference type="ChEBI" id="CHEBI:15377"/>
        <dbReference type="ChEBI" id="CHEBI:15378"/>
        <dbReference type="ChEBI" id="CHEBI:58141"/>
        <dbReference type="ChEBI" id="CHEBI:456216"/>
        <dbReference type="EC" id="3.6.1.41"/>
    </reaction>
</comment>
<keyword evidence="4" id="KW-0378">Hydrolase</keyword>
<evidence type="ECO:0000256" key="2">
    <source>
        <dbReference type="ARBA" id="ARBA00005419"/>
    </source>
</evidence>
<dbReference type="EC" id="3.6.1.41" evidence="3"/>
<dbReference type="PIRSF" id="PIRSF000903">
    <property type="entry name" value="B5n-ttraPtase_sm"/>
    <property type="match status" value="1"/>
</dbReference>
<dbReference type="PANTHER" id="PTHR40942">
    <property type="match status" value="1"/>
</dbReference>
<dbReference type="PANTHER" id="PTHR40942:SF4">
    <property type="entry name" value="CYTOCHROME C5"/>
    <property type="match status" value="1"/>
</dbReference>
<evidence type="ECO:0000256" key="1">
    <source>
        <dbReference type="ARBA" id="ARBA00003413"/>
    </source>
</evidence>
<evidence type="ECO:0000256" key="5">
    <source>
        <dbReference type="ARBA" id="ARBA00031248"/>
    </source>
</evidence>
<dbReference type="GO" id="GO:0008803">
    <property type="term" value="F:bis(5'-nucleosyl)-tetraphosphatase (symmetrical) activity"/>
    <property type="evidence" value="ECO:0007669"/>
    <property type="project" value="UniProtKB-EC"/>
</dbReference>
<reference evidence="10 11" key="1">
    <citation type="submission" date="2016-11" db="EMBL/GenBank/DDBJ databases">
        <authorList>
            <person name="Jaros S."/>
            <person name="Januszkiewicz K."/>
            <person name="Wedrychowicz H."/>
        </authorList>
    </citation>
    <scope>NUCLEOTIDE SEQUENCE [LARGE SCALE GENOMIC DNA]</scope>
    <source>
        <strain evidence="10 11">CGMCC 1.7049</strain>
    </source>
</reference>
<evidence type="ECO:0000313" key="11">
    <source>
        <dbReference type="Proteomes" id="UP000199758"/>
    </source>
</evidence>
<dbReference type="RefSeq" id="WP_072896804.1">
    <property type="nucleotide sequence ID" value="NZ_FQWZ01000004.1"/>
</dbReference>
<dbReference type="Gene3D" id="3.60.21.10">
    <property type="match status" value="1"/>
</dbReference>
<evidence type="ECO:0000313" key="10">
    <source>
        <dbReference type="EMBL" id="SHG92692.1"/>
    </source>
</evidence>
<comment type="similarity">
    <text evidence="2">Belongs to the Ap4A hydrolase family.</text>
</comment>
<gene>
    <name evidence="10" type="ORF">SAMN04488068_1850</name>
</gene>
<organism evidence="10 11">
    <name type="scientific">Hydrocarboniphaga daqingensis</name>
    <dbReference type="NCBI Taxonomy" id="490188"/>
    <lineage>
        <taxon>Bacteria</taxon>
        <taxon>Pseudomonadati</taxon>
        <taxon>Pseudomonadota</taxon>
        <taxon>Gammaproteobacteria</taxon>
        <taxon>Nevskiales</taxon>
        <taxon>Nevskiaceae</taxon>
        <taxon>Hydrocarboniphaga</taxon>
    </lineage>
</organism>
<dbReference type="AlphaFoldDB" id="A0A1M5NT32"/>
<dbReference type="CDD" id="cd07422">
    <property type="entry name" value="MPP_ApaH"/>
    <property type="match status" value="1"/>
</dbReference>
<dbReference type="InterPro" id="IPR004617">
    <property type="entry name" value="ApaH"/>
</dbReference>
<dbReference type="Pfam" id="PF00149">
    <property type="entry name" value="Metallophos"/>
    <property type="match status" value="1"/>
</dbReference>
<accession>A0A1M5NT32</accession>
<comment type="function">
    <text evidence="1">Hydrolyzes diadenosine 5',5'''-P1,P4-tetraphosphate to yield ADP.</text>
</comment>
<evidence type="ECO:0000256" key="6">
    <source>
        <dbReference type="ARBA" id="ARBA00032248"/>
    </source>
</evidence>
<evidence type="ECO:0000256" key="4">
    <source>
        <dbReference type="ARBA" id="ARBA00022801"/>
    </source>
</evidence>
<dbReference type="SUPFAM" id="SSF56300">
    <property type="entry name" value="Metallo-dependent phosphatases"/>
    <property type="match status" value="1"/>
</dbReference>
<dbReference type="STRING" id="490188.SAMN04488068_1850"/>
<name>A0A1M5NT32_9GAMM</name>
<dbReference type="InterPro" id="IPR004843">
    <property type="entry name" value="Calcineurin-like_PHP"/>
</dbReference>